<evidence type="ECO:0000256" key="2">
    <source>
        <dbReference type="ARBA" id="ARBA00009774"/>
    </source>
</evidence>
<evidence type="ECO:0000256" key="1">
    <source>
        <dbReference type="ARBA" id="ARBA00004953"/>
    </source>
</evidence>
<dbReference type="PANTHER" id="PTHR43588:SF1">
    <property type="entry name" value="COBALT-PRECORRIN-8 METHYLMUTASE"/>
    <property type="match status" value="1"/>
</dbReference>
<dbReference type="OrthoDB" id="9780708at2"/>
<comment type="similarity">
    <text evidence="2">Belongs to the CobH/CbiC family.</text>
</comment>
<keyword evidence="3" id="KW-0169">Cobalamin biosynthesis</keyword>
<comment type="pathway">
    <text evidence="1">Cofactor biosynthesis; adenosylcobalamin biosynthesis.</text>
</comment>
<protein>
    <submittedName>
        <fullName evidence="6">Precorrin-8X methylmutase</fullName>
    </submittedName>
</protein>
<proteinExistence type="inferred from homology"/>
<dbReference type="UniPathway" id="UPA00148"/>
<dbReference type="Proteomes" id="UP000294614">
    <property type="component" value="Unassembled WGS sequence"/>
</dbReference>
<evidence type="ECO:0000313" key="6">
    <source>
        <dbReference type="EMBL" id="TCK61039.1"/>
    </source>
</evidence>
<accession>A0A4R1KCX6</accession>
<dbReference type="InterPro" id="IPR003722">
    <property type="entry name" value="Cbl_synth_CobH/CbiC"/>
</dbReference>
<dbReference type="GO" id="GO:0009236">
    <property type="term" value="P:cobalamin biosynthetic process"/>
    <property type="evidence" value="ECO:0007669"/>
    <property type="project" value="UniProtKB-UniPathway"/>
</dbReference>
<feature type="domain" description="Cobalamin biosynthesis precorrin-8X methylmutase CobH/CbiC" evidence="5">
    <location>
        <begin position="7"/>
        <end position="200"/>
    </location>
</feature>
<dbReference type="PANTHER" id="PTHR43588">
    <property type="entry name" value="COBALT-PRECORRIN-8 METHYLMUTASE"/>
    <property type="match status" value="1"/>
</dbReference>
<dbReference type="RefSeq" id="WP_132873891.1">
    <property type="nucleotide sequence ID" value="NZ_SMGG01000004.1"/>
</dbReference>
<reference evidence="6 7" key="1">
    <citation type="submission" date="2019-03" db="EMBL/GenBank/DDBJ databases">
        <title>Genomic Encyclopedia of Type Strains, Phase IV (KMG-IV): sequencing the most valuable type-strain genomes for metagenomic binning, comparative biology and taxonomic classification.</title>
        <authorList>
            <person name="Goeker M."/>
        </authorList>
    </citation>
    <scope>NUCLEOTIDE SEQUENCE [LARGE SCALE GENOMIC DNA]</scope>
    <source>
        <strain evidence="6 7">DSM 24984</strain>
    </source>
</reference>
<dbReference type="Gene3D" id="3.40.50.10230">
    <property type="entry name" value="Cobalamin biosynthesis CobH/CbiC, precorrin-8X methylmutase"/>
    <property type="match status" value="1"/>
</dbReference>
<name>A0A4R1KCX6_9BACT</name>
<evidence type="ECO:0000256" key="3">
    <source>
        <dbReference type="ARBA" id="ARBA00022573"/>
    </source>
</evidence>
<comment type="caution">
    <text evidence="6">The sequence shown here is derived from an EMBL/GenBank/DDBJ whole genome shotgun (WGS) entry which is preliminary data.</text>
</comment>
<sequence length="205" mass="22292">MNKGDRIEKESFEIIEAGCDLSAYDERQKRVVMRLIHTTGDFEFAKMTLFSPDAIDRAMDALDRKLPVICDVNMVKTAITAKYTDAVGIERHCFIADERVAKEAAAQGKTRAEYSIEYAAENFPDAIYAVGNAPTALLKIMELHRQGRINPALVIGLPVGFVMAAESKAMLAESGMEYITNIGTKGGSPCAGAVMNALIKIKAGI</sequence>
<dbReference type="InterPro" id="IPR036588">
    <property type="entry name" value="CobH/CbiC_sf"/>
</dbReference>
<dbReference type="EMBL" id="SMGG01000004">
    <property type="protein sequence ID" value="TCK61039.1"/>
    <property type="molecule type" value="Genomic_DNA"/>
</dbReference>
<dbReference type="SUPFAM" id="SSF63965">
    <property type="entry name" value="Precorrin-8X methylmutase CbiC/CobH"/>
    <property type="match status" value="1"/>
</dbReference>
<evidence type="ECO:0000259" key="5">
    <source>
        <dbReference type="Pfam" id="PF02570"/>
    </source>
</evidence>
<gene>
    <name evidence="6" type="ORF">C8D98_1921</name>
</gene>
<evidence type="ECO:0000256" key="4">
    <source>
        <dbReference type="ARBA" id="ARBA00023235"/>
    </source>
</evidence>
<dbReference type="GO" id="GO:0016993">
    <property type="term" value="F:precorrin-8X methylmutase activity"/>
    <property type="evidence" value="ECO:0007669"/>
    <property type="project" value="InterPro"/>
</dbReference>
<dbReference type="Pfam" id="PF02570">
    <property type="entry name" value="CbiC"/>
    <property type="match status" value="1"/>
</dbReference>
<dbReference type="AlphaFoldDB" id="A0A4R1KCX6"/>
<evidence type="ECO:0000313" key="7">
    <source>
        <dbReference type="Proteomes" id="UP000294614"/>
    </source>
</evidence>
<keyword evidence="4" id="KW-0413">Isomerase</keyword>
<keyword evidence="7" id="KW-1185">Reference proteome</keyword>
<organism evidence="6 7">
    <name type="scientific">Seleniivibrio woodruffii</name>
    <dbReference type="NCBI Taxonomy" id="1078050"/>
    <lineage>
        <taxon>Bacteria</taxon>
        <taxon>Pseudomonadati</taxon>
        <taxon>Deferribacterota</taxon>
        <taxon>Deferribacteres</taxon>
        <taxon>Deferribacterales</taxon>
        <taxon>Geovibrionaceae</taxon>
        <taxon>Seleniivibrio</taxon>
    </lineage>
</organism>